<dbReference type="AlphaFoldDB" id="A0A1I4UUI4"/>
<dbReference type="Proteomes" id="UP000242222">
    <property type="component" value="Unassembled WGS sequence"/>
</dbReference>
<proteinExistence type="predicted"/>
<sequence>MTLMDPPGGSESDSDKTPPLLFNSLMIQRVLHTGNQNIAAGMFQ</sequence>
<accession>A0A1I4UUI4</accession>
<protein>
    <submittedName>
        <fullName evidence="1">Uncharacterized protein</fullName>
    </submittedName>
</protein>
<reference evidence="2" key="1">
    <citation type="submission" date="2016-10" db="EMBL/GenBank/DDBJ databases">
        <authorList>
            <person name="Varghese N."/>
            <person name="Submissions S."/>
        </authorList>
    </citation>
    <scope>NUCLEOTIDE SEQUENCE [LARGE SCALE GENOMIC DNA]</scope>
    <source>
        <strain evidence="2">N6PO6</strain>
    </source>
</reference>
<evidence type="ECO:0000313" key="2">
    <source>
        <dbReference type="Proteomes" id="UP000242222"/>
    </source>
</evidence>
<dbReference type="EMBL" id="FOVC01000001">
    <property type="protein sequence ID" value="SFM92555.1"/>
    <property type="molecule type" value="Genomic_DNA"/>
</dbReference>
<name>A0A1I4UUI4_9GAMM</name>
<gene>
    <name evidence="1" type="ORF">SAMN05216516_101360</name>
</gene>
<evidence type="ECO:0000313" key="1">
    <source>
        <dbReference type="EMBL" id="SFM92555.1"/>
    </source>
</evidence>
<keyword evidence="2" id="KW-1185">Reference proteome</keyword>
<organism evidence="1 2">
    <name type="scientific">Izhakiella capsodis</name>
    <dbReference type="NCBI Taxonomy" id="1367852"/>
    <lineage>
        <taxon>Bacteria</taxon>
        <taxon>Pseudomonadati</taxon>
        <taxon>Pseudomonadota</taxon>
        <taxon>Gammaproteobacteria</taxon>
        <taxon>Enterobacterales</taxon>
        <taxon>Erwiniaceae</taxon>
        <taxon>Izhakiella</taxon>
    </lineage>
</organism>